<evidence type="ECO:0000313" key="2">
    <source>
        <dbReference type="EMBL" id="KIK36740.1"/>
    </source>
</evidence>
<dbReference type="OrthoDB" id="3261436at2759"/>
<dbReference type="InParanoid" id="A0A0C9ZH46"/>
<dbReference type="Pfam" id="PF18803">
    <property type="entry name" value="CxC2"/>
    <property type="match status" value="1"/>
</dbReference>
<dbReference type="STRING" id="930992.A0A0C9ZH46"/>
<evidence type="ECO:0000313" key="3">
    <source>
        <dbReference type="Proteomes" id="UP000054485"/>
    </source>
</evidence>
<protein>
    <recommendedName>
        <fullName evidence="1">CxC2-like cysteine cluster KDZ transposase-associated domain-containing protein</fullName>
    </recommendedName>
</protein>
<accession>A0A0C9ZH46</accession>
<reference evidence="2 3" key="1">
    <citation type="submission" date="2014-04" db="EMBL/GenBank/DDBJ databases">
        <authorList>
            <consortium name="DOE Joint Genome Institute"/>
            <person name="Kuo A."/>
            <person name="Ruytinx J."/>
            <person name="Rineau F."/>
            <person name="Colpaert J."/>
            <person name="Kohler A."/>
            <person name="Nagy L.G."/>
            <person name="Floudas D."/>
            <person name="Copeland A."/>
            <person name="Barry K.W."/>
            <person name="Cichocki N."/>
            <person name="Veneault-Fourrey C."/>
            <person name="LaButti K."/>
            <person name="Lindquist E.A."/>
            <person name="Lipzen A."/>
            <person name="Lundell T."/>
            <person name="Morin E."/>
            <person name="Murat C."/>
            <person name="Sun H."/>
            <person name="Tunlid A."/>
            <person name="Henrissat B."/>
            <person name="Grigoriev I.V."/>
            <person name="Hibbett D.S."/>
            <person name="Martin F."/>
            <person name="Nordberg H.P."/>
            <person name="Cantor M.N."/>
            <person name="Hua S.X."/>
        </authorList>
    </citation>
    <scope>NUCLEOTIDE SEQUENCE [LARGE SCALE GENOMIC DNA]</scope>
    <source>
        <strain evidence="2 3">UH-Slu-Lm8-n1</strain>
    </source>
</reference>
<dbReference type="PANTHER" id="PTHR33096">
    <property type="entry name" value="CXC2 DOMAIN-CONTAINING PROTEIN"/>
    <property type="match status" value="1"/>
</dbReference>
<keyword evidence="3" id="KW-1185">Reference proteome</keyword>
<dbReference type="AlphaFoldDB" id="A0A0C9ZH46"/>
<feature type="non-terminal residue" evidence="2">
    <location>
        <position position="929"/>
    </location>
</feature>
<evidence type="ECO:0000259" key="1">
    <source>
        <dbReference type="Pfam" id="PF18803"/>
    </source>
</evidence>
<feature type="domain" description="CxC2-like cysteine cluster KDZ transposase-associated" evidence="1">
    <location>
        <begin position="71"/>
        <end position="178"/>
    </location>
</feature>
<dbReference type="PANTHER" id="PTHR33096:SF1">
    <property type="entry name" value="CXC1-LIKE CYSTEINE CLUSTER ASSOCIATED WITH KDZ TRANSPOSASES DOMAIN-CONTAINING PROTEIN"/>
    <property type="match status" value="1"/>
</dbReference>
<reference evidence="3" key="2">
    <citation type="submission" date="2015-01" db="EMBL/GenBank/DDBJ databases">
        <title>Evolutionary Origins and Diversification of the Mycorrhizal Mutualists.</title>
        <authorList>
            <consortium name="DOE Joint Genome Institute"/>
            <consortium name="Mycorrhizal Genomics Consortium"/>
            <person name="Kohler A."/>
            <person name="Kuo A."/>
            <person name="Nagy L.G."/>
            <person name="Floudas D."/>
            <person name="Copeland A."/>
            <person name="Barry K.W."/>
            <person name="Cichocki N."/>
            <person name="Veneault-Fourrey C."/>
            <person name="LaButti K."/>
            <person name="Lindquist E.A."/>
            <person name="Lipzen A."/>
            <person name="Lundell T."/>
            <person name="Morin E."/>
            <person name="Murat C."/>
            <person name="Riley R."/>
            <person name="Ohm R."/>
            <person name="Sun H."/>
            <person name="Tunlid A."/>
            <person name="Henrissat B."/>
            <person name="Grigoriev I.V."/>
            <person name="Hibbett D.S."/>
            <person name="Martin F."/>
        </authorList>
    </citation>
    <scope>NUCLEOTIDE SEQUENCE [LARGE SCALE GENOMIC DNA]</scope>
    <source>
        <strain evidence="3">UH-Slu-Lm8-n1</strain>
    </source>
</reference>
<name>A0A0C9ZH46_9AGAM</name>
<feature type="non-terminal residue" evidence="2">
    <location>
        <position position="1"/>
    </location>
</feature>
<dbReference type="EMBL" id="KN835503">
    <property type="protein sequence ID" value="KIK36740.1"/>
    <property type="molecule type" value="Genomic_DNA"/>
</dbReference>
<proteinExistence type="predicted"/>
<dbReference type="Pfam" id="PF18758">
    <property type="entry name" value="KDZ"/>
    <property type="match status" value="1"/>
</dbReference>
<gene>
    <name evidence="2" type="ORF">CY34DRAFT_93867</name>
</gene>
<dbReference type="InterPro" id="IPR041457">
    <property type="entry name" value="CxC2_KDZ-assoc"/>
</dbReference>
<sequence length="929" mass="106326">FLDELIRLEGRGDYILDSLCKHCQQNVPTIRCKDCFLPELHCPSCTVERHRHLPMHRLQRWNGTYFERITLKTLGLRIQLGHQIGDTCCNPHRAFNDDFVIIDTTGIHEVALDFCACGTMQTHVKQLLRARLFPATITDPKTAATFGVLEQYHLLSFESKASAYEFYQGLARLSDNTGINPPKDRYPTFLRIIHEWRILKLLKRFARGHCPDGVLTTEAGQCAVLCPACPQPGINLPEDWKDASSDKRWLYALFIGIDANFRLKRKFVSSDAVDPGINKGWSYFVEEKAYKAYLGDHKDRNQERSTCASHNAVNMADTKKSQGLAATGVGTVDCARHNMKLRNAVGDLQKGEKYINMDYLFFSAMRHHGVVVLNISYDIACQWSKHLWSRMSTLPSAYHLDYDSKTINFLIPKFHLPAHIEPCQIDFSFNFSRYVGRTDGEAPERGWANINPIASSTKEMGPGSRRDTLDDHFGDLNWKRCTQLGRLTARKLANAIHERSDHQRELIELEGCMQMEDISQWRDEVEAWEQDRTQPNPFKVRVAPETQATVRLELARIEATELETGNNICLHADVPPSILISSGIDLEEQQRRLSFEIAALSTHATDNQLAKVQQHINALRRKIDTWRDIQLLYMPFVSRLLASEDSLHSPAEPTPVEAIRLWLPSTVGPITQCSTQLCRFEWMLRYAQANDALKDIRNLLRLRSHLYKFKDTNIVGQAANTRARSTINKADNKVSMAAGRYEAARAALTSLAPLLNEDEAWKDVLKPLNRHRDLKSFKDMWEKETEGTRHLSWIWKTPGVSENTSVGLHDGKPRAIFDVLVIDSLLLALRIEWCKARARAMRWEEEVELLKEEQRRIVTFFEWQAHWWSSQRQRRDSESLDDPGLREGLAAYAERQSSLRRALSAHFQNLWTLPILSSTTTATGSTLTV</sequence>
<dbReference type="HOGENOM" id="CLU_003703_13_0_1"/>
<dbReference type="InterPro" id="IPR040521">
    <property type="entry name" value="KDZ"/>
</dbReference>
<dbReference type="Proteomes" id="UP000054485">
    <property type="component" value="Unassembled WGS sequence"/>
</dbReference>
<organism evidence="2 3">
    <name type="scientific">Suillus luteus UH-Slu-Lm8-n1</name>
    <dbReference type="NCBI Taxonomy" id="930992"/>
    <lineage>
        <taxon>Eukaryota</taxon>
        <taxon>Fungi</taxon>
        <taxon>Dikarya</taxon>
        <taxon>Basidiomycota</taxon>
        <taxon>Agaricomycotina</taxon>
        <taxon>Agaricomycetes</taxon>
        <taxon>Agaricomycetidae</taxon>
        <taxon>Boletales</taxon>
        <taxon>Suillineae</taxon>
        <taxon>Suillaceae</taxon>
        <taxon>Suillus</taxon>
    </lineage>
</organism>